<name>A0A074M9F8_ERYLO</name>
<dbReference type="eggNOG" id="ENOG50334AD">
    <property type="taxonomic scope" value="Bacteria"/>
</dbReference>
<dbReference type="OrthoDB" id="7428016at2"/>
<comment type="caution">
    <text evidence="2">The sequence shown here is derived from an EMBL/GenBank/DDBJ whole genome shotgun (WGS) entry which is preliminary data.</text>
</comment>
<accession>A0A074M9F8</accession>
<dbReference type="STRING" id="1044.EH31_12220"/>
<evidence type="ECO:0000256" key="1">
    <source>
        <dbReference type="SAM" id="Phobius"/>
    </source>
</evidence>
<feature type="transmembrane region" description="Helical" evidence="1">
    <location>
        <begin position="119"/>
        <end position="138"/>
    </location>
</feature>
<gene>
    <name evidence="2" type="ORF">EH31_12220</name>
</gene>
<feature type="transmembrane region" description="Helical" evidence="1">
    <location>
        <begin position="57"/>
        <end position="76"/>
    </location>
</feature>
<proteinExistence type="predicted"/>
<reference evidence="2 3" key="1">
    <citation type="submission" date="2014-04" db="EMBL/GenBank/DDBJ databases">
        <title>A comprehensive comparison of genomes of Erythrobacter spp. strains.</title>
        <authorList>
            <person name="Zheng Q."/>
        </authorList>
    </citation>
    <scope>NUCLEOTIDE SEQUENCE [LARGE SCALE GENOMIC DNA]</scope>
    <source>
        <strain evidence="2 3">DSM 6997</strain>
    </source>
</reference>
<keyword evidence="3" id="KW-1185">Reference proteome</keyword>
<dbReference type="SUPFAM" id="SSF55961">
    <property type="entry name" value="Bet v1-like"/>
    <property type="match status" value="1"/>
</dbReference>
<organism evidence="2 3">
    <name type="scientific">Erythrobacter longus</name>
    <dbReference type="NCBI Taxonomy" id="1044"/>
    <lineage>
        <taxon>Bacteria</taxon>
        <taxon>Pseudomonadati</taxon>
        <taxon>Pseudomonadota</taxon>
        <taxon>Alphaproteobacteria</taxon>
        <taxon>Sphingomonadales</taxon>
        <taxon>Erythrobacteraceae</taxon>
        <taxon>Erythrobacter/Porphyrobacter group</taxon>
        <taxon>Erythrobacter</taxon>
    </lineage>
</organism>
<evidence type="ECO:0000313" key="2">
    <source>
        <dbReference type="EMBL" id="KEO89405.1"/>
    </source>
</evidence>
<keyword evidence="1" id="KW-0812">Transmembrane</keyword>
<protein>
    <recommendedName>
        <fullName evidence="4">Cyclase</fullName>
    </recommendedName>
</protein>
<evidence type="ECO:0000313" key="3">
    <source>
        <dbReference type="Proteomes" id="UP000027647"/>
    </source>
</evidence>
<dbReference type="EMBL" id="JMIW01000005">
    <property type="protein sequence ID" value="KEO89405.1"/>
    <property type="molecule type" value="Genomic_DNA"/>
</dbReference>
<dbReference type="RefSeq" id="WP_034960546.1">
    <property type="nucleotide sequence ID" value="NZ_JMIW01000005.1"/>
</dbReference>
<evidence type="ECO:0008006" key="4">
    <source>
        <dbReference type="Google" id="ProtNLM"/>
    </source>
</evidence>
<dbReference type="Proteomes" id="UP000027647">
    <property type="component" value="Unassembled WGS sequence"/>
</dbReference>
<keyword evidence="1" id="KW-0472">Membrane</keyword>
<sequence>MQRVVELTTTLDCAPDEAWTYVRTSALLDYIAAPLIRFVPRGGKRFPPDWTVGEHRALMLLFGIIPIGWQAIVISFPEPDGEVRTLRDNGYGPMIKRWDHWIEIAPDTGGTATRYTDRVTVDAGFLTPLVAGFARVFYAHRQRRWRSLVAKGFAPLKR</sequence>
<dbReference type="AlphaFoldDB" id="A0A074M9F8"/>
<keyword evidence="1" id="KW-1133">Transmembrane helix</keyword>